<organism evidence="1 2">
    <name type="scientific">Microbulbifer rhizosphaerae</name>
    <dbReference type="NCBI Taxonomy" id="1562603"/>
    <lineage>
        <taxon>Bacteria</taxon>
        <taxon>Pseudomonadati</taxon>
        <taxon>Pseudomonadota</taxon>
        <taxon>Gammaproteobacteria</taxon>
        <taxon>Cellvibrionales</taxon>
        <taxon>Microbulbiferaceae</taxon>
        <taxon>Microbulbifer</taxon>
    </lineage>
</organism>
<reference evidence="1 2" key="1">
    <citation type="submission" date="2020-08" db="EMBL/GenBank/DDBJ databases">
        <title>Genomic Encyclopedia of Type Strains, Phase III (KMG-III): the genomes of soil and plant-associated and newly described type strains.</title>
        <authorList>
            <person name="Whitman W."/>
        </authorList>
    </citation>
    <scope>NUCLEOTIDE SEQUENCE [LARGE SCALE GENOMIC DNA]</scope>
    <source>
        <strain evidence="1 2">CECT 8799</strain>
    </source>
</reference>
<gene>
    <name evidence="1" type="ORF">FHS09_002027</name>
</gene>
<proteinExistence type="predicted"/>
<evidence type="ECO:0000313" key="2">
    <source>
        <dbReference type="Proteomes" id="UP000535937"/>
    </source>
</evidence>
<dbReference type="AlphaFoldDB" id="A0A7W4WBU2"/>
<name>A0A7W4WBU2_9GAMM</name>
<dbReference type="Proteomes" id="UP000535937">
    <property type="component" value="Unassembled WGS sequence"/>
</dbReference>
<keyword evidence="2" id="KW-1185">Reference proteome</keyword>
<sequence length="41" mass="4787">MFRNTYYSTHPEMMSNEKLCGIVELDGTYTDLNVLDICQLK</sequence>
<protein>
    <submittedName>
        <fullName evidence="1">Uncharacterized protein</fullName>
    </submittedName>
</protein>
<comment type="caution">
    <text evidence="1">The sequence shown here is derived from an EMBL/GenBank/DDBJ whole genome shotgun (WGS) entry which is preliminary data.</text>
</comment>
<accession>A0A7W4WBU2</accession>
<evidence type="ECO:0000313" key="1">
    <source>
        <dbReference type="EMBL" id="MBB3061194.1"/>
    </source>
</evidence>
<dbReference type="EMBL" id="JACHWZ010000008">
    <property type="protein sequence ID" value="MBB3061194.1"/>
    <property type="molecule type" value="Genomic_DNA"/>
</dbReference>